<sequence length="411" mass="44365">MCVTAHIRTKRKCTMTITMTITMTRLPRRLHPPVRRPAPYSPQYLIDSVPYLDPSVARPPAVSLASFVPHPPSPPKKKLNTEPKPSERGAAQVAQWTRAETQTQTRAHALASTGPTPLSLVVIGHVDAGKSTVVGHLLYQMGTVPPKTVHKYTKEAQTAGKASAAFAWVVDAADAERTRGVTMDVGVQSFTTRTKHVTLLDAPGHRDFIPQMLTGATQADVALLVVPAALGEFEAAVDDGGQTKEHTLLVRSLGVTHVVVAVNKMDTVGWTHERFRTIQEQLATWLDHAGFRRNKVQFVPVSGLTGVNLKQTGGDDRVAWYTGPSLVEAIDALTPPQRQIAKPFRMTVADVSKSKRLGHTISGRIYAGAAAVGDSVRTDMATCLCQWRVCGLCVSVVVTHADARGGVDSFS</sequence>
<keyword evidence="2" id="KW-1185">Reference proteome</keyword>
<organism evidence="1 2">
    <name type="scientific">Peronosclerospora sorghi</name>
    <dbReference type="NCBI Taxonomy" id="230839"/>
    <lineage>
        <taxon>Eukaryota</taxon>
        <taxon>Sar</taxon>
        <taxon>Stramenopiles</taxon>
        <taxon>Oomycota</taxon>
        <taxon>Peronosporomycetes</taxon>
        <taxon>Peronosporales</taxon>
        <taxon>Peronosporaceae</taxon>
        <taxon>Peronosclerospora</taxon>
    </lineage>
</organism>
<protein>
    <submittedName>
        <fullName evidence="1">Uncharacterized protein</fullName>
    </submittedName>
</protein>
<gene>
    <name evidence="1" type="ORF">PsorP6_014782</name>
</gene>
<evidence type="ECO:0000313" key="1">
    <source>
        <dbReference type="EMBL" id="KAI9909702.1"/>
    </source>
</evidence>
<name>A0ACC0VU28_9STRA</name>
<dbReference type="EMBL" id="CM047586">
    <property type="protein sequence ID" value="KAI9909702.1"/>
    <property type="molecule type" value="Genomic_DNA"/>
</dbReference>
<proteinExistence type="predicted"/>
<accession>A0ACC0VU28</accession>
<evidence type="ECO:0000313" key="2">
    <source>
        <dbReference type="Proteomes" id="UP001163321"/>
    </source>
</evidence>
<comment type="caution">
    <text evidence="1">The sequence shown here is derived from an EMBL/GenBank/DDBJ whole genome shotgun (WGS) entry which is preliminary data.</text>
</comment>
<reference evidence="1 2" key="1">
    <citation type="journal article" date="2022" name="bioRxiv">
        <title>The genome of the oomycete Peronosclerospora sorghi, a cosmopolitan pathogen of maize and sorghum, is inflated with dispersed pseudogenes.</title>
        <authorList>
            <person name="Fletcher K."/>
            <person name="Martin F."/>
            <person name="Isakeit T."/>
            <person name="Cavanaugh K."/>
            <person name="Magill C."/>
            <person name="Michelmore R."/>
        </authorList>
    </citation>
    <scope>NUCLEOTIDE SEQUENCE [LARGE SCALE GENOMIC DNA]</scope>
    <source>
        <strain evidence="1">P6</strain>
    </source>
</reference>
<dbReference type="Proteomes" id="UP001163321">
    <property type="component" value="Chromosome 7"/>
</dbReference>